<dbReference type="Proteomes" id="UP000093000">
    <property type="component" value="Unassembled WGS sequence"/>
</dbReference>
<dbReference type="EMBL" id="LUGH01000082">
    <property type="protein sequence ID" value="OBZ89691.1"/>
    <property type="molecule type" value="Genomic_DNA"/>
</dbReference>
<feature type="transmembrane region" description="Helical" evidence="1">
    <location>
        <begin position="88"/>
        <end position="106"/>
    </location>
</feature>
<evidence type="ECO:0000313" key="2">
    <source>
        <dbReference type="EMBL" id="OBZ89691.1"/>
    </source>
</evidence>
<organism evidence="2 3">
    <name type="scientific">Choanephora cucurbitarum</name>
    <dbReference type="NCBI Taxonomy" id="101091"/>
    <lineage>
        <taxon>Eukaryota</taxon>
        <taxon>Fungi</taxon>
        <taxon>Fungi incertae sedis</taxon>
        <taxon>Mucoromycota</taxon>
        <taxon>Mucoromycotina</taxon>
        <taxon>Mucoromycetes</taxon>
        <taxon>Mucorales</taxon>
        <taxon>Mucorineae</taxon>
        <taxon>Choanephoraceae</taxon>
        <taxon>Choanephoroideae</taxon>
        <taxon>Choanephora</taxon>
    </lineage>
</organism>
<dbReference type="OrthoDB" id="2280884at2759"/>
<keyword evidence="1" id="KW-0812">Transmembrane</keyword>
<keyword evidence="1" id="KW-0472">Membrane</keyword>
<keyword evidence="3" id="KW-1185">Reference proteome</keyword>
<name>A0A1C7NKN8_9FUNG</name>
<feature type="transmembrane region" description="Helical" evidence="1">
    <location>
        <begin position="7"/>
        <end position="27"/>
    </location>
</feature>
<evidence type="ECO:0000256" key="1">
    <source>
        <dbReference type="SAM" id="Phobius"/>
    </source>
</evidence>
<protein>
    <submittedName>
        <fullName evidence="2">Uncharacterized protein</fullName>
    </submittedName>
</protein>
<proteinExistence type="predicted"/>
<sequence length="357" mass="40686">MPLDYLAHLFVFISILLSLIGLALHSYQCAILKEYRIQTGIPDWVTAEHWQYLIWYIALSLLLLISTVACLHKSYFRCQNSDSFDKRVNLACLLISSISVITAVAFNSPEPWTNGYVQFKRKGNLVSSCSIFDSSKDPTYRLLYQRCVLDDSVLICAILICFTWIFLTSLTVWNSIVDKKDKDSQHECDKKEINWGKYVPDPPSSIYSASTAAYSGLLTPSTVWTKQKHNDFFYTTNLSFHKPLPLDFDDQTSFLDDCLNPTPTVSKTDLKAETSLYSLNSKTIFPRDEHSFYKEVSLSQVDAESRRTSFLRTDQALPFSSALERSTSADTITETPLYTKFSNSNFNSSNSLFSNQY</sequence>
<accession>A0A1C7NKN8</accession>
<dbReference type="AlphaFoldDB" id="A0A1C7NKN8"/>
<feature type="transmembrane region" description="Helical" evidence="1">
    <location>
        <begin position="53"/>
        <end position="76"/>
    </location>
</feature>
<feature type="transmembrane region" description="Helical" evidence="1">
    <location>
        <begin position="152"/>
        <end position="173"/>
    </location>
</feature>
<reference evidence="2 3" key="1">
    <citation type="submission" date="2016-03" db="EMBL/GenBank/DDBJ databases">
        <title>Choanephora cucurbitarum.</title>
        <authorList>
            <person name="Min B."/>
            <person name="Park H."/>
            <person name="Park J.-H."/>
            <person name="Shin H.-D."/>
            <person name="Choi I.-G."/>
        </authorList>
    </citation>
    <scope>NUCLEOTIDE SEQUENCE [LARGE SCALE GENOMIC DNA]</scope>
    <source>
        <strain evidence="2 3">KUS-F28377</strain>
    </source>
</reference>
<comment type="caution">
    <text evidence="2">The sequence shown here is derived from an EMBL/GenBank/DDBJ whole genome shotgun (WGS) entry which is preliminary data.</text>
</comment>
<gene>
    <name evidence="2" type="ORF">A0J61_02242</name>
</gene>
<keyword evidence="1" id="KW-1133">Transmembrane helix</keyword>
<dbReference type="InParanoid" id="A0A1C7NKN8"/>
<evidence type="ECO:0000313" key="3">
    <source>
        <dbReference type="Proteomes" id="UP000093000"/>
    </source>
</evidence>